<dbReference type="RefSeq" id="WP_152662366.1">
    <property type="nucleotide sequence ID" value="NZ_CP036422.1"/>
</dbReference>
<dbReference type="AlphaFoldDB" id="A0A5P9NK94"/>
<evidence type="ECO:0000256" key="7">
    <source>
        <dbReference type="SAM" id="SignalP"/>
    </source>
</evidence>
<dbReference type="GO" id="GO:0005576">
    <property type="term" value="C:extracellular region"/>
    <property type="evidence" value="ECO:0007669"/>
    <property type="project" value="UniProtKB-SubCell"/>
</dbReference>
<keyword evidence="7" id="KW-0732">Signal</keyword>
<dbReference type="PROSITE" id="PS00279">
    <property type="entry name" value="MACPF_1"/>
    <property type="match status" value="1"/>
</dbReference>
<evidence type="ECO:0000256" key="2">
    <source>
        <dbReference type="ARBA" id="ARBA00004613"/>
    </source>
</evidence>
<evidence type="ECO:0000256" key="3">
    <source>
        <dbReference type="ARBA" id="ARBA00022525"/>
    </source>
</evidence>
<evidence type="ECO:0000256" key="4">
    <source>
        <dbReference type="ARBA" id="ARBA00023136"/>
    </source>
</evidence>
<accession>A0A5P9NK94</accession>
<evidence type="ECO:0000256" key="1">
    <source>
        <dbReference type="ARBA" id="ARBA00004370"/>
    </source>
</evidence>
<evidence type="ECO:0000259" key="8">
    <source>
        <dbReference type="SMART" id="SM00457"/>
    </source>
</evidence>
<evidence type="ECO:0000313" key="10">
    <source>
        <dbReference type="Proteomes" id="UP000326287"/>
    </source>
</evidence>
<dbReference type="PROSITE" id="PS51257">
    <property type="entry name" value="PROKAR_LIPOPROTEIN"/>
    <property type="match status" value="1"/>
</dbReference>
<sequence>MKAHHSKWLAVPLFALALSCSVQVFGSEESSVFTGCEKRVESAPSGNPRDRIDNRNQDVVDPFTQRAFASFSLDEVEQNDDESLASLCWLRLDGIWRQDDDPHFIGTQTGSDVWEASNAALLGLASGRYSMLNHLVIVEPKNPEEALYLSSGFGGSPFVKFVSADGIAIADIVESRAQKTYTATGQFALGNRLIVKVSASGRMLLNLGGITYERPAPNNSTEAMEAQLSANDPFLLDRTLEFVESSRRGYDVINIDPFLLWDTNTKQNVFAKLDDKKYYIEEKKIIPVNYLYQPETLQGMIYRRSLITSASQMQNTFSFSLGFDKTQAVRGVGPKASLKATQSSMERMKQSKSVAQAVAYSRTKKYTLILDYAYTSLSEDFIDAVDDARTNFRYQALIDKFGTHYPYAVTYGASAKLTKNMTSESYSQTLTESSKVAGEKGLNTGSGNFSVALSDMNGKSGTSENEEIEFIAVGGNGSWNQDGYMAGDSHPPVLLHLRPIWELLNPMYFPAQPEIYQVVRKNLEGAVNRYADSIQGDISSESLVANIKPAKKAPMEKWHIRLAEVYCTGKKVGQVKSAIVKTTIRIESDAKQTQKTSQATTKVDCKKKYSKTKHKLVASSKAQLSFTATREQLKNTRILYDVEWKYDGTLFKKHWNKETKDDPYGTSDHPLKSGKVKENKSHSYNVTFGESKWPDIKLKFVVDRLKDTQ</sequence>
<protein>
    <recommendedName>
        <fullName evidence="8">MACPF domain-containing protein</fullName>
    </recommendedName>
</protein>
<keyword evidence="10" id="KW-1185">Reference proteome</keyword>
<feature type="region of interest" description="Disordered" evidence="6">
    <location>
        <begin position="659"/>
        <end position="680"/>
    </location>
</feature>
<dbReference type="InterPro" id="IPR020863">
    <property type="entry name" value="MACPF_CS"/>
</dbReference>
<reference evidence="9 10" key="1">
    <citation type="submission" date="2019-02" db="EMBL/GenBank/DDBJ databases">
        <authorList>
            <person name="Li S.-H."/>
        </authorList>
    </citation>
    <scope>NUCLEOTIDE SEQUENCE [LARGE SCALE GENOMIC DNA]</scope>
    <source>
        <strain evidence="9 10">IMCC14385</strain>
    </source>
</reference>
<dbReference type="InterPro" id="IPR020864">
    <property type="entry name" value="MACPF"/>
</dbReference>
<dbReference type="Pfam" id="PF01823">
    <property type="entry name" value="MACPF"/>
    <property type="match status" value="1"/>
</dbReference>
<comment type="subcellular location">
    <subcellularLocation>
        <location evidence="1">Membrane</location>
    </subcellularLocation>
    <subcellularLocation>
        <location evidence="2">Secreted</location>
    </subcellularLocation>
</comment>
<evidence type="ECO:0000256" key="5">
    <source>
        <dbReference type="ARBA" id="ARBA00023157"/>
    </source>
</evidence>
<dbReference type="OrthoDB" id="7423118at2"/>
<dbReference type="GO" id="GO:0016020">
    <property type="term" value="C:membrane"/>
    <property type="evidence" value="ECO:0007669"/>
    <property type="project" value="UniProtKB-SubCell"/>
</dbReference>
<feature type="chain" id="PRO_5024893096" description="MACPF domain-containing protein" evidence="7">
    <location>
        <begin position="25"/>
        <end position="709"/>
    </location>
</feature>
<dbReference type="SMART" id="SM00457">
    <property type="entry name" value="MACPF"/>
    <property type="match status" value="1"/>
</dbReference>
<organism evidence="9 10">
    <name type="scientific">Halioglobus maricola</name>
    <dbReference type="NCBI Taxonomy" id="2601894"/>
    <lineage>
        <taxon>Bacteria</taxon>
        <taxon>Pseudomonadati</taxon>
        <taxon>Pseudomonadota</taxon>
        <taxon>Gammaproteobacteria</taxon>
        <taxon>Cellvibrionales</taxon>
        <taxon>Halieaceae</taxon>
        <taxon>Halioglobus</taxon>
    </lineage>
</organism>
<proteinExistence type="predicted"/>
<evidence type="ECO:0000313" key="9">
    <source>
        <dbReference type="EMBL" id="QFU76260.1"/>
    </source>
</evidence>
<gene>
    <name evidence="9" type="ORF">EY643_11640</name>
</gene>
<name>A0A5P9NK94_9GAMM</name>
<dbReference type="Proteomes" id="UP000326287">
    <property type="component" value="Chromosome"/>
</dbReference>
<keyword evidence="5" id="KW-1015">Disulfide bond</keyword>
<keyword evidence="3" id="KW-0964">Secreted</keyword>
<dbReference type="KEGG" id="halc:EY643_11640"/>
<dbReference type="EMBL" id="CP036422">
    <property type="protein sequence ID" value="QFU76260.1"/>
    <property type="molecule type" value="Genomic_DNA"/>
</dbReference>
<feature type="signal peptide" evidence="7">
    <location>
        <begin position="1"/>
        <end position="24"/>
    </location>
</feature>
<evidence type="ECO:0000256" key="6">
    <source>
        <dbReference type="SAM" id="MobiDB-lite"/>
    </source>
</evidence>
<keyword evidence="4" id="KW-0472">Membrane</keyword>
<feature type="domain" description="MACPF" evidence="8">
    <location>
        <begin position="351"/>
        <end position="532"/>
    </location>
</feature>